<dbReference type="Proteomes" id="UP000004200">
    <property type="component" value="Unassembled WGS sequence"/>
</dbReference>
<dbReference type="Pfam" id="PF00563">
    <property type="entry name" value="EAL"/>
    <property type="match status" value="1"/>
</dbReference>
<dbReference type="Pfam" id="PF08447">
    <property type="entry name" value="PAS_3"/>
    <property type="match status" value="1"/>
</dbReference>
<feature type="domain" description="PAS" evidence="3">
    <location>
        <begin position="306"/>
        <end position="361"/>
    </location>
</feature>
<dbReference type="InterPro" id="IPR000160">
    <property type="entry name" value="GGDEF_dom"/>
</dbReference>
<dbReference type="CDD" id="cd00130">
    <property type="entry name" value="PAS"/>
    <property type="match status" value="3"/>
</dbReference>
<dbReference type="EC" id="3.1.4.52" evidence="1"/>
<evidence type="ECO:0000256" key="2">
    <source>
        <dbReference type="ARBA" id="ARBA00022636"/>
    </source>
</evidence>
<keyword evidence="8" id="KW-1185">Reference proteome</keyword>
<dbReference type="Gene3D" id="3.20.20.450">
    <property type="entry name" value="EAL domain"/>
    <property type="match status" value="1"/>
</dbReference>
<dbReference type="PANTHER" id="PTHR44757">
    <property type="entry name" value="DIGUANYLATE CYCLASE DGCP"/>
    <property type="match status" value="1"/>
</dbReference>
<dbReference type="PANTHER" id="PTHR44757:SF2">
    <property type="entry name" value="BIOFILM ARCHITECTURE MAINTENANCE PROTEIN MBAA"/>
    <property type="match status" value="1"/>
</dbReference>
<dbReference type="InterPro" id="IPR035919">
    <property type="entry name" value="EAL_sf"/>
</dbReference>
<dbReference type="Pfam" id="PF13426">
    <property type="entry name" value="PAS_9"/>
    <property type="match status" value="1"/>
</dbReference>
<organism evidence="7 8">
    <name type="scientific">Thiorhodococcus drewsii AZ1</name>
    <dbReference type="NCBI Taxonomy" id="765913"/>
    <lineage>
        <taxon>Bacteria</taxon>
        <taxon>Pseudomonadati</taxon>
        <taxon>Pseudomonadota</taxon>
        <taxon>Gammaproteobacteria</taxon>
        <taxon>Chromatiales</taxon>
        <taxon>Chromatiaceae</taxon>
        <taxon>Thiorhodococcus</taxon>
    </lineage>
</organism>
<dbReference type="InterPro" id="IPR013655">
    <property type="entry name" value="PAS_fold_3"/>
</dbReference>
<dbReference type="InterPro" id="IPR000014">
    <property type="entry name" value="PAS"/>
</dbReference>
<evidence type="ECO:0000313" key="7">
    <source>
        <dbReference type="EMBL" id="EGV28156.1"/>
    </source>
</evidence>
<evidence type="ECO:0000259" key="3">
    <source>
        <dbReference type="PROSITE" id="PS50112"/>
    </source>
</evidence>
<dbReference type="EMBL" id="AFWT01000045">
    <property type="protein sequence ID" value="EGV28156.1"/>
    <property type="molecule type" value="Genomic_DNA"/>
</dbReference>
<protein>
    <recommendedName>
        <fullName evidence="1">cyclic-guanylate-specific phosphodiesterase</fullName>
        <ecNumber evidence="1">3.1.4.52</ecNumber>
    </recommendedName>
</protein>
<dbReference type="AlphaFoldDB" id="G2E6Z4"/>
<dbReference type="InterPro" id="IPR001633">
    <property type="entry name" value="EAL_dom"/>
</dbReference>
<dbReference type="NCBIfam" id="TIGR00229">
    <property type="entry name" value="sensory_box"/>
    <property type="match status" value="4"/>
</dbReference>
<dbReference type="InterPro" id="IPR043128">
    <property type="entry name" value="Rev_trsase/Diguanyl_cyclase"/>
</dbReference>
<evidence type="ECO:0000259" key="5">
    <source>
        <dbReference type="PROSITE" id="PS50883"/>
    </source>
</evidence>
<dbReference type="NCBIfam" id="TIGR00254">
    <property type="entry name" value="GGDEF"/>
    <property type="match status" value="1"/>
</dbReference>
<dbReference type="InterPro" id="IPR000700">
    <property type="entry name" value="PAS-assoc_C"/>
</dbReference>
<dbReference type="InterPro" id="IPR035965">
    <property type="entry name" value="PAS-like_dom_sf"/>
</dbReference>
<sequence length="1140" mass="126985">MDVTQREYPGLLSAVLETVEDFIIAIDISGHVICVNAAARRVLQGEEGELLGQAWTKICATLGLNPSVVMDLSDTLPPCHSMGYGWQARLPVPFAETRAIAWRARIMTAADGTPTGTLLVGHDLPSETELSVAEEGSYSTEAQAAGSAEATVPERSLPKCPRRCGCRLERLNGERIKVDNRCHLQALLDNFPFAVWLKDTQHRYLGVNQVFADFVEASHVEALIGKTNDDFFPAGLAARGHMRDQLVMASRAQKRFEDQVVLKGVSCWLETVKSPIIDPYGVVVGIVGFSRDISAYKQTEQALIRQREQLRLVLDHAPIGIWLMHPNGRTEFANRTICEAFGISEAQFLAASHYRELLPAELVEQCRRSDAKALAIHGPSVSHERLPFADGQIHDLTVIKYAKRDARGEPEMVIGISLDITEERLKADALHESEARANSILSAAPVGIVMLKERVFQDVNETLLRMMGYRRGELIGQSVRLLYPSDADYERGGDEIYAKLRTDKRGSTETQMRRKDGHLRDVILSWAPLDADDLSKGITFSVQDITSQKRTERALRESEGKFHTMVDWTLDWEYWLSSDGEVHYMTPSTTELTGYAVADFEQNPALLNAIVHPEDRSEWERHLRTLRPDPAQRHPDQLDFRLVQKSGQVIWVTHRCRPVFGVDGRYQGRRVTVRNITAQKAAEEQIRQLAYFDPLTGLANRRLLLDRLDRALSTSARSHEFGALLMLDLDHFKALNDTQGHAVGDRLLIEVGQRLKRALHMDHTVSRLGGDEYLVLLEGLGRCNTSAASHAEALAEQLRRILNEPYPLLEEEGVHYATASIGVTLFQGKAASVEALLKQADLALYQAKGNGRDTVRFFDPVMQAAVDERMALEKALRQALQGGELSLYYQPQVDRAGHCIGAEALLRWHRPKHGSIAPSAFIPVAEETGLILPIGRWVLEAACAQLKAWAGDPETRDLQLAVNVSARQFYQPDFVAEVQAILANSGANPTRLKLELTESIVLEQTEIVIERMQALRALGVSFSMDDFGTGYSSLSYLKRLPLEQLKIDKSFVQDISTDPNDAAIVQAILAMSHSLGLMVIAEGVETPEQQAFLLAHGCDAFQGYLFGRPVAIENWITTHDTSVKQVIAPAGWHTPKRPRR</sequence>
<evidence type="ECO:0000256" key="1">
    <source>
        <dbReference type="ARBA" id="ARBA00012282"/>
    </source>
</evidence>
<dbReference type="PATRIC" id="fig|765913.3.peg.4135"/>
<accession>G2E6Z4</accession>
<comment type="caution">
    <text evidence="7">The sequence shown here is derived from an EMBL/GenBank/DDBJ whole genome shotgun (WGS) entry which is preliminary data.</text>
</comment>
<dbReference type="SUPFAM" id="SSF55073">
    <property type="entry name" value="Nucleotide cyclase"/>
    <property type="match status" value="1"/>
</dbReference>
<dbReference type="PROSITE" id="PS50887">
    <property type="entry name" value="GGDEF"/>
    <property type="match status" value="1"/>
</dbReference>
<dbReference type="PROSITE" id="PS50113">
    <property type="entry name" value="PAC"/>
    <property type="match status" value="4"/>
</dbReference>
<dbReference type="Gene3D" id="3.30.70.270">
    <property type="match status" value="1"/>
</dbReference>
<dbReference type="SMART" id="SM00052">
    <property type="entry name" value="EAL"/>
    <property type="match status" value="1"/>
</dbReference>
<name>G2E6Z4_9GAMM</name>
<dbReference type="CDD" id="cd01948">
    <property type="entry name" value="EAL"/>
    <property type="match status" value="1"/>
</dbReference>
<dbReference type="SMART" id="SM00086">
    <property type="entry name" value="PAC"/>
    <property type="match status" value="3"/>
</dbReference>
<evidence type="ECO:0000259" key="6">
    <source>
        <dbReference type="PROSITE" id="PS50887"/>
    </source>
</evidence>
<reference evidence="7 8" key="1">
    <citation type="submission" date="2011-06" db="EMBL/GenBank/DDBJ databases">
        <title>The draft genome of Thiorhodococcus drewsii AZ1.</title>
        <authorList>
            <consortium name="US DOE Joint Genome Institute (JGI-PGF)"/>
            <person name="Lucas S."/>
            <person name="Han J."/>
            <person name="Lapidus A."/>
            <person name="Cheng J.-F."/>
            <person name="Goodwin L."/>
            <person name="Pitluck S."/>
            <person name="Peters L."/>
            <person name="Land M.L."/>
            <person name="Hauser L."/>
            <person name="Vogl K."/>
            <person name="Liu Z."/>
            <person name="Imhoff J."/>
            <person name="Thiel V."/>
            <person name="Frigaard N.-U."/>
            <person name="Bryant D.A."/>
            <person name="Woyke T.J."/>
        </authorList>
    </citation>
    <scope>NUCLEOTIDE SEQUENCE [LARGE SCALE GENOMIC DNA]</scope>
    <source>
        <strain evidence="7 8">AZ1</strain>
    </source>
</reference>
<dbReference type="InterPro" id="IPR052155">
    <property type="entry name" value="Biofilm_reg_signaling"/>
</dbReference>
<feature type="domain" description="PAS" evidence="3">
    <location>
        <begin position="12"/>
        <end position="53"/>
    </location>
</feature>
<dbReference type="SMART" id="SM00091">
    <property type="entry name" value="PAS"/>
    <property type="match status" value="5"/>
</dbReference>
<feature type="domain" description="PAS" evidence="3">
    <location>
        <begin position="558"/>
        <end position="630"/>
    </location>
</feature>
<feature type="domain" description="PAC" evidence="4">
    <location>
        <begin position="250"/>
        <end position="305"/>
    </location>
</feature>
<dbReference type="Pfam" id="PF00990">
    <property type="entry name" value="GGDEF"/>
    <property type="match status" value="1"/>
</dbReference>
<feature type="domain" description="EAL" evidence="5">
    <location>
        <begin position="869"/>
        <end position="1123"/>
    </location>
</feature>
<keyword evidence="2" id="KW-0973">c-di-GMP</keyword>
<dbReference type="Pfam" id="PF08448">
    <property type="entry name" value="PAS_4"/>
    <property type="match status" value="2"/>
</dbReference>
<dbReference type="PROSITE" id="PS50112">
    <property type="entry name" value="PAS"/>
    <property type="match status" value="4"/>
</dbReference>
<feature type="domain" description="PAC" evidence="4">
    <location>
        <begin position="380"/>
        <end position="432"/>
    </location>
</feature>
<dbReference type="PROSITE" id="PS50883">
    <property type="entry name" value="EAL"/>
    <property type="match status" value="1"/>
</dbReference>
<feature type="domain" description="PAC" evidence="4">
    <location>
        <begin position="506"/>
        <end position="557"/>
    </location>
</feature>
<dbReference type="InterPro" id="IPR001610">
    <property type="entry name" value="PAC"/>
</dbReference>
<dbReference type="RefSeq" id="WP_007042770.1">
    <property type="nucleotide sequence ID" value="NZ_AFWT01000045.1"/>
</dbReference>
<dbReference type="SUPFAM" id="SSF55785">
    <property type="entry name" value="PYP-like sensor domain (PAS domain)"/>
    <property type="match status" value="5"/>
</dbReference>
<proteinExistence type="predicted"/>
<evidence type="ECO:0000313" key="8">
    <source>
        <dbReference type="Proteomes" id="UP000004200"/>
    </source>
</evidence>
<dbReference type="eggNOG" id="COG5001">
    <property type="taxonomic scope" value="Bacteria"/>
</dbReference>
<dbReference type="OrthoDB" id="8553030at2"/>
<dbReference type="InterPro" id="IPR029787">
    <property type="entry name" value="Nucleotide_cyclase"/>
</dbReference>
<dbReference type="Gene3D" id="3.30.450.20">
    <property type="entry name" value="PAS domain"/>
    <property type="match status" value="5"/>
</dbReference>
<dbReference type="STRING" id="765913.ThidrDRAFT_4057"/>
<dbReference type="GO" id="GO:0071111">
    <property type="term" value="F:cyclic-guanylate-specific phosphodiesterase activity"/>
    <property type="evidence" value="ECO:0007669"/>
    <property type="project" value="UniProtKB-EC"/>
</dbReference>
<evidence type="ECO:0000259" key="4">
    <source>
        <dbReference type="PROSITE" id="PS50113"/>
    </source>
</evidence>
<dbReference type="FunFam" id="3.20.20.450:FF:000001">
    <property type="entry name" value="Cyclic di-GMP phosphodiesterase yahA"/>
    <property type="match status" value="1"/>
</dbReference>
<gene>
    <name evidence="7" type="ORF">ThidrDRAFT_4057</name>
</gene>
<feature type="domain" description="PAS" evidence="3">
    <location>
        <begin position="459"/>
        <end position="486"/>
    </location>
</feature>
<dbReference type="SMART" id="SM00267">
    <property type="entry name" value="GGDEF"/>
    <property type="match status" value="1"/>
</dbReference>
<feature type="domain" description="GGDEF" evidence="6">
    <location>
        <begin position="720"/>
        <end position="860"/>
    </location>
</feature>
<dbReference type="CDD" id="cd01949">
    <property type="entry name" value="GGDEF"/>
    <property type="match status" value="1"/>
</dbReference>
<dbReference type="SUPFAM" id="SSF141868">
    <property type="entry name" value="EAL domain-like"/>
    <property type="match status" value="1"/>
</dbReference>
<dbReference type="InterPro" id="IPR013656">
    <property type="entry name" value="PAS_4"/>
</dbReference>
<feature type="domain" description="PAC" evidence="4">
    <location>
        <begin position="636"/>
        <end position="688"/>
    </location>
</feature>